<feature type="region of interest" description="Disordered" evidence="1">
    <location>
        <begin position="42"/>
        <end position="118"/>
    </location>
</feature>
<evidence type="ECO:0000256" key="1">
    <source>
        <dbReference type="SAM" id="MobiDB-lite"/>
    </source>
</evidence>
<dbReference type="EMBL" id="OX465084">
    <property type="protein sequence ID" value="CAI9295835.1"/>
    <property type="molecule type" value="Genomic_DNA"/>
</dbReference>
<sequence length="118" mass="13097">MEPISCRVSSFCKPLSQQNQCKVRGKHSLRQPKLITPEAKPVVETPSAVEAASVPMPQKPIDVPNVGQKTTDEKPTPAIQTNTENSLRKDQEVPKMGLAESSKKHEDGIRSPWCDFFE</sequence>
<name>A0AA35ZN92_LACSI</name>
<organism evidence="2 3">
    <name type="scientific">Lactuca saligna</name>
    <name type="common">Willowleaf lettuce</name>
    <dbReference type="NCBI Taxonomy" id="75948"/>
    <lineage>
        <taxon>Eukaryota</taxon>
        <taxon>Viridiplantae</taxon>
        <taxon>Streptophyta</taxon>
        <taxon>Embryophyta</taxon>
        <taxon>Tracheophyta</taxon>
        <taxon>Spermatophyta</taxon>
        <taxon>Magnoliopsida</taxon>
        <taxon>eudicotyledons</taxon>
        <taxon>Gunneridae</taxon>
        <taxon>Pentapetalae</taxon>
        <taxon>asterids</taxon>
        <taxon>campanulids</taxon>
        <taxon>Asterales</taxon>
        <taxon>Asteraceae</taxon>
        <taxon>Cichorioideae</taxon>
        <taxon>Cichorieae</taxon>
        <taxon>Lactucinae</taxon>
        <taxon>Lactuca</taxon>
    </lineage>
</organism>
<dbReference type="AlphaFoldDB" id="A0AA35ZN92"/>
<reference evidence="2" key="1">
    <citation type="submission" date="2023-04" db="EMBL/GenBank/DDBJ databases">
        <authorList>
            <person name="Vijverberg K."/>
            <person name="Xiong W."/>
            <person name="Schranz E."/>
        </authorList>
    </citation>
    <scope>NUCLEOTIDE SEQUENCE</scope>
</reference>
<dbReference type="Proteomes" id="UP001177003">
    <property type="component" value="Chromosome 8"/>
</dbReference>
<proteinExistence type="predicted"/>
<accession>A0AA35ZN92</accession>
<protein>
    <submittedName>
        <fullName evidence="2">Uncharacterized protein</fullName>
    </submittedName>
</protein>
<evidence type="ECO:0000313" key="2">
    <source>
        <dbReference type="EMBL" id="CAI9295835.1"/>
    </source>
</evidence>
<gene>
    <name evidence="2" type="ORF">LSALG_LOCUS34754</name>
</gene>
<evidence type="ECO:0000313" key="3">
    <source>
        <dbReference type="Proteomes" id="UP001177003"/>
    </source>
</evidence>
<keyword evidence="3" id="KW-1185">Reference proteome</keyword>